<organism evidence="1 2">
    <name type="scientific">Dermatophagoides farinae</name>
    <name type="common">American house dust mite</name>
    <dbReference type="NCBI Taxonomy" id="6954"/>
    <lineage>
        <taxon>Eukaryota</taxon>
        <taxon>Metazoa</taxon>
        <taxon>Ecdysozoa</taxon>
        <taxon>Arthropoda</taxon>
        <taxon>Chelicerata</taxon>
        <taxon>Arachnida</taxon>
        <taxon>Acari</taxon>
        <taxon>Acariformes</taxon>
        <taxon>Sarcoptiformes</taxon>
        <taxon>Astigmata</taxon>
        <taxon>Psoroptidia</taxon>
        <taxon>Analgoidea</taxon>
        <taxon>Pyroglyphidae</taxon>
        <taxon>Dermatophagoidinae</taxon>
        <taxon>Dermatophagoides</taxon>
    </lineage>
</organism>
<evidence type="ECO:0000313" key="1">
    <source>
        <dbReference type="EMBL" id="KAH9517491.1"/>
    </source>
</evidence>
<name>A0A922HZR3_DERFA</name>
<keyword evidence="2" id="KW-1185">Reference proteome</keyword>
<proteinExistence type="predicted"/>
<protein>
    <submittedName>
        <fullName evidence="1">Uncharacterized protein</fullName>
    </submittedName>
</protein>
<dbReference type="Proteomes" id="UP000790347">
    <property type="component" value="Unassembled WGS sequence"/>
</dbReference>
<reference evidence="1" key="1">
    <citation type="submission" date="2013-05" db="EMBL/GenBank/DDBJ databases">
        <authorList>
            <person name="Yim A.K.Y."/>
            <person name="Chan T.F."/>
            <person name="Ji K.M."/>
            <person name="Liu X.Y."/>
            <person name="Zhou J.W."/>
            <person name="Li R.Q."/>
            <person name="Yang K.Y."/>
            <person name="Li J."/>
            <person name="Li M."/>
            <person name="Law P.T.W."/>
            <person name="Wu Y.L."/>
            <person name="Cai Z.L."/>
            <person name="Qin H."/>
            <person name="Bao Y."/>
            <person name="Leung R.K.K."/>
            <person name="Ng P.K.S."/>
            <person name="Zou J."/>
            <person name="Zhong X.J."/>
            <person name="Ran P.X."/>
            <person name="Zhong N.S."/>
            <person name="Liu Z.G."/>
            <person name="Tsui S.K.W."/>
        </authorList>
    </citation>
    <scope>NUCLEOTIDE SEQUENCE</scope>
    <source>
        <strain evidence="1">Derf</strain>
        <tissue evidence="1">Whole organism</tissue>
    </source>
</reference>
<dbReference type="EMBL" id="ASGP02000003">
    <property type="protein sequence ID" value="KAH9517491.1"/>
    <property type="molecule type" value="Genomic_DNA"/>
</dbReference>
<sequence length="66" mass="7711">MFVDERYKFPGIMYIWTQLFDVGAKSVSVIHGIPLVRFTLFGFSVTSVSLRPVRYVSSVRFFRFLV</sequence>
<gene>
    <name evidence="1" type="ORF">DERF_008164</name>
</gene>
<comment type="caution">
    <text evidence="1">The sequence shown here is derived from an EMBL/GenBank/DDBJ whole genome shotgun (WGS) entry which is preliminary data.</text>
</comment>
<dbReference type="AlphaFoldDB" id="A0A922HZR3"/>
<evidence type="ECO:0000313" key="2">
    <source>
        <dbReference type="Proteomes" id="UP000790347"/>
    </source>
</evidence>
<reference evidence="1" key="2">
    <citation type="journal article" date="2022" name="Res Sq">
        <title>Comparative Genomics Reveals Insights into the Divergent Evolution of Astigmatic Mites and Household Pest Adaptations.</title>
        <authorList>
            <person name="Xiong Q."/>
            <person name="Wan A.T.-Y."/>
            <person name="Liu X.-Y."/>
            <person name="Fung C.S.-H."/>
            <person name="Xiao X."/>
            <person name="Malainual N."/>
            <person name="Hou J."/>
            <person name="Wang L."/>
            <person name="Wang M."/>
            <person name="Yang K."/>
            <person name="Cui Y."/>
            <person name="Leung E."/>
            <person name="Nong W."/>
            <person name="Shin S.-K."/>
            <person name="Au S."/>
            <person name="Jeong K.Y."/>
            <person name="Chew F.T."/>
            <person name="Hui J."/>
            <person name="Leung T.F."/>
            <person name="Tungtrongchitr A."/>
            <person name="Zhong N."/>
            <person name="Liu Z."/>
            <person name="Tsui S."/>
        </authorList>
    </citation>
    <scope>NUCLEOTIDE SEQUENCE</scope>
    <source>
        <strain evidence="1">Derf</strain>
        <tissue evidence="1">Whole organism</tissue>
    </source>
</reference>
<accession>A0A922HZR3</accession>